<organism evidence="2 3">
    <name type="scientific">Fukomys damarensis</name>
    <name type="common">Damaraland mole rat</name>
    <name type="synonym">Cryptomys damarensis</name>
    <dbReference type="NCBI Taxonomy" id="885580"/>
    <lineage>
        <taxon>Eukaryota</taxon>
        <taxon>Metazoa</taxon>
        <taxon>Chordata</taxon>
        <taxon>Craniata</taxon>
        <taxon>Vertebrata</taxon>
        <taxon>Euteleostomi</taxon>
        <taxon>Mammalia</taxon>
        <taxon>Eutheria</taxon>
        <taxon>Euarchontoglires</taxon>
        <taxon>Glires</taxon>
        <taxon>Rodentia</taxon>
        <taxon>Hystricomorpha</taxon>
        <taxon>Bathyergidae</taxon>
        <taxon>Fukomys</taxon>
    </lineage>
</organism>
<dbReference type="Proteomes" id="UP000028990">
    <property type="component" value="Unassembled WGS sequence"/>
</dbReference>
<name>A0A091ECH2_FUKDA</name>
<evidence type="ECO:0000256" key="1">
    <source>
        <dbReference type="SAM" id="MobiDB-lite"/>
    </source>
</evidence>
<evidence type="ECO:0000313" key="3">
    <source>
        <dbReference type="Proteomes" id="UP000028990"/>
    </source>
</evidence>
<keyword evidence="3" id="KW-1185">Reference proteome</keyword>
<evidence type="ECO:0000313" key="2">
    <source>
        <dbReference type="EMBL" id="KFO33021.1"/>
    </source>
</evidence>
<protein>
    <submittedName>
        <fullName evidence="2">Uncharacterized protein</fullName>
    </submittedName>
</protein>
<accession>A0A091ECH2</accession>
<sequence length="103" mass="10760">MNGTALPPTLPTTPQQDTEGALKSSLWLSHTSVVAMTIMSVVKQEEPKGLSLSEDRGPRSHGSGAALAAQSQSSPVLLCIQVPVREVSAKVHADPAHQTNTGH</sequence>
<feature type="region of interest" description="Disordered" evidence="1">
    <location>
        <begin position="1"/>
        <end position="23"/>
    </location>
</feature>
<gene>
    <name evidence="2" type="ORF">H920_05637</name>
</gene>
<reference evidence="2 3" key="1">
    <citation type="submission" date="2013-11" db="EMBL/GenBank/DDBJ databases">
        <title>The Damaraland mole rat (Fukomys damarensis) genome and evolution of African mole rats.</title>
        <authorList>
            <person name="Gladyshev V.N."/>
            <person name="Fang X."/>
        </authorList>
    </citation>
    <scope>NUCLEOTIDE SEQUENCE [LARGE SCALE GENOMIC DNA]</scope>
    <source>
        <tissue evidence="2">Liver</tissue>
    </source>
</reference>
<feature type="compositionally biased region" description="Basic and acidic residues" evidence="1">
    <location>
        <begin position="45"/>
        <end position="58"/>
    </location>
</feature>
<proteinExistence type="predicted"/>
<dbReference type="EMBL" id="KN122106">
    <property type="protein sequence ID" value="KFO33021.1"/>
    <property type="molecule type" value="Genomic_DNA"/>
</dbReference>
<feature type="region of interest" description="Disordered" evidence="1">
    <location>
        <begin position="45"/>
        <end position="70"/>
    </location>
</feature>
<dbReference type="AlphaFoldDB" id="A0A091ECH2"/>